<feature type="transmembrane region" description="Helical" evidence="8">
    <location>
        <begin position="39"/>
        <end position="56"/>
    </location>
</feature>
<keyword evidence="10" id="KW-1185">Reference proteome</keyword>
<evidence type="ECO:0000256" key="1">
    <source>
        <dbReference type="ARBA" id="ARBA00004651"/>
    </source>
</evidence>
<feature type="transmembrane region" description="Helical" evidence="8">
    <location>
        <begin position="68"/>
        <end position="89"/>
    </location>
</feature>
<evidence type="ECO:0000256" key="4">
    <source>
        <dbReference type="ARBA" id="ARBA00022475"/>
    </source>
</evidence>
<comment type="similarity">
    <text evidence="2 8">Belongs to the lactate permease family.</text>
</comment>
<feature type="transmembrane region" description="Helical" evidence="8">
    <location>
        <begin position="157"/>
        <end position="177"/>
    </location>
</feature>
<reference evidence="10" key="1">
    <citation type="journal article" date="2019" name="Int. J. Syst. Evol. Microbiol.">
        <title>The Global Catalogue of Microorganisms (GCM) 10K type strain sequencing project: providing services to taxonomists for standard genome sequencing and annotation.</title>
        <authorList>
            <consortium name="The Broad Institute Genomics Platform"/>
            <consortium name="The Broad Institute Genome Sequencing Center for Infectious Disease"/>
            <person name="Wu L."/>
            <person name="Ma J."/>
        </authorList>
    </citation>
    <scope>NUCLEOTIDE SEQUENCE [LARGE SCALE GENOMIC DNA]</scope>
    <source>
        <strain evidence="10">CGMCC 1.15772</strain>
    </source>
</reference>
<dbReference type="PANTHER" id="PTHR30003:SF5">
    <property type="entry name" value="L-LACTATE PERMEASE"/>
    <property type="match status" value="1"/>
</dbReference>
<sequence length="538" mass="56745">MWQQDIDPVGQLWVSALVAIIPILVFLICLVVFKLRGIVAGLIAVVLQIVIAMWPFGMPVPSVAGAGLLGLLTAIWPIAYIIIMAVWLYRLTVASGRFDIIRTSISSVSPDQRVQVLLIAFCFGAFLEGAAGFGVPIAICAALLVQLGFRPVKAAMICLVANVAAGAYGAIGIPVIVGAQVGEVDVMALSFQMVLVLQLLSFVTPFLLVVILDGVKGLRETLPMVLGVSIAYNAAQALILITLGPELADILPGLVGMVVVFMISRAWKPSRVFREDGGEPPAPVKQEFGEVVVAWSPFYILTAVIFVWSIPWFKALFAAGGPLEALVFKIPIPGVTGVIVPAGKDAATTATWDWAPISATGTAILIAVLITFFTTPQLNGRQLWDELVATVRQLWEALLLIALILIVANIANYSGGSASIANALAGAGALFPLFSPIIGWFGVFITGSVVNNNTLFAQLQSITAQHIGVDPTLLVAANTSGGAVAKIVSPQSIAIAAGAVGLAGRESDILRASIKYSLWMLVYICVWVFLLSLVGLSL</sequence>
<accession>A0ABW2HF45</accession>
<dbReference type="RefSeq" id="WP_262874823.1">
    <property type="nucleotide sequence ID" value="NZ_JAOPFX010000003.1"/>
</dbReference>
<gene>
    <name evidence="9" type="ORF">ACFQRL_13135</name>
</gene>
<feature type="transmembrane region" description="Helical" evidence="8">
    <location>
        <begin position="12"/>
        <end position="33"/>
    </location>
</feature>
<evidence type="ECO:0000256" key="3">
    <source>
        <dbReference type="ARBA" id="ARBA00022448"/>
    </source>
</evidence>
<name>A0ABW2HF45_9MICO</name>
<evidence type="ECO:0000256" key="7">
    <source>
        <dbReference type="ARBA" id="ARBA00023136"/>
    </source>
</evidence>
<feature type="transmembrane region" description="Helical" evidence="8">
    <location>
        <begin position="189"/>
        <end position="212"/>
    </location>
</feature>
<dbReference type="InterPro" id="IPR003804">
    <property type="entry name" value="Lactate_perm"/>
</dbReference>
<dbReference type="EMBL" id="JBHTBE010000003">
    <property type="protein sequence ID" value="MFC7269909.1"/>
    <property type="molecule type" value="Genomic_DNA"/>
</dbReference>
<comment type="subcellular location">
    <subcellularLocation>
        <location evidence="1 8">Cell membrane</location>
        <topology evidence="1 8">Multi-pass membrane protein</topology>
    </subcellularLocation>
</comment>
<keyword evidence="7 8" id="KW-0472">Membrane</keyword>
<feature type="transmembrane region" description="Helical" evidence="8">
    <location>
        <begin position="116"/>
        <end position="145"/>
    </location>
</feature>
<evidence type="ECO:0000256" key="5">
    <source>
        <dbReference type="ARBA" id="ARBA00022692"/>
    </source>
</evidence>
<feature type="transmembrane region" description="Helical" evidence="8">
    <location>
        <begin position="394"/>
        <end position="411"/>
    </location>
</feature>
<dbReference type="NCBIfam" id="TIGR00795">
    <property type="entry name" value="lctP"/>
    <property type="match status" value="1"/>
</dbReference>
<evidence type="ECO:0000256" key="8">
    <source>
        <dbReference type="RuleBase" id="RU365092"/>
    </source>
</evidence>
<feature type="transmembrane region" description="Helical" evidence="8">
    <location>
        <begin position="423"/>
        <end position="445"/>
    </location>
</feature>
<protein>
    <recommendedName>
        <fullName evidence="8">L-lactate permease</fullName>
    </recommendedName>
</protein>
<feature type="transmembrane region" description="Helical" evidence="8">
    <location>
        <begin position="354"/>
        <end position="374"/>
    </location>
</feature>
<feature type="transmembrane region" description="Helical" evidence="8">
    <location>
        <begin position="516"/>
        <end position="536"/>
    </location>
</feature>
<evidence type="ECO:0000256" key="2">
    <source>
        <dbReference type="ARBA" id="ARBA00010100"/>
    </source>
</evidence>
<comment type="function">
    <text evidence="8">Uptake of L-lactate across the membrane. Can also transport D-lactate and glycolate.</text>
</comment>
<organism evidence="9 10">
    <name type="scientific">Microbacterium fluvii</name>
    <dbReference type="NCBI Taxonomy" id="415215"/>
    <lineage>
        <taxon>Bacteria</taxon>
        <taxon>Bacillati</taxon>
        <taxon>Actinomycetota</taxon>
        <taxon>Actinomycetes</taxon>
        <taxon>Micrococcales</taxon>
        <taxon>Microbacteriaceae</taxon>
        <taxon>Microbacterium</taxon>
    </lineage>
</organism>
<feature type="transmembrane region" description="Helical" evidence="8">
    <location>
        <begin position="224"/>
        <end position="244"/>
    </location>
</feature>
<keyword evidence="6 8" id="KW-1133">Transmembrane helix</keyword>
<evidence type="ECO:0000313" key="10">
    <source>
        <dbReference type="Proteomes" id="UP001596507"/>
    </source>
</evidence>
<dbReference type="Proteomes" id="UP001596507">
    <property type="component" value="Unassembled WGS sequence"/>
</dbReference>
<dbReference type="PANTHER" id="PTHR30003">
    <property type="entry name" value="L-LACTATE PERMEASE"/>
    <property type="match status" value="1"/>
</dbReference>
<dbReference type="Pfam" id="PF02652">
    <property type="entry name" value="Lactate_perm"/>
    <property type="match status" value="1"/>
</dbReference>
<proteinExistence type="inferred from homology"/>
<keyword evidence="5 8" id="KW-0812">Transmembrane</keyword>
<feature type="transmembrane region" description="Helical" evidence="8">
    <location>
        <begin position="288"/>
        <end position="313"/>
    </location>
</feature>
<evidence type="ECO:0000256" key="6">
    <source>
        <dbReference type="ARBA" id="ARBA00022989"/>
    </source>
</evidence>
<keyword evidence="3 8" id="KW-0813">Transport</keyword>
<keyword evidence="4 8" id="KW-1003">Cell membrane</keyword>
<feature type="transmembrane region" description="Helical" evidence="8">
    <location>
        <begin position="250"/>
        <end position="267"/>
    </location>
</feature>
<evidence type="ECO:0000313" key="9">
    <source>
        <dbReference type="EMBL" id="MFC7269909.1"/>
    </source>
</evidence>
<comment type="caution">
    <text evidence="9">The sequence shown here is derived from an EMBL/GenBank/DDBJ whole genome shotgun (WGS) entry which is preliminary data.</text>
</comment>
<feature type="transmembrane region" description="Helical" evidence="8">
    <location>
        <begin position="325"/>
        <end position="342"/>
    </location>
</feature>